<keyword evidence="5" id="KW-1185">Reference proteome</keyword>
<dbReference type="Pfam" id="PF00481">
    <property type="entry name" value="PP2C"/>
    <property type="match status" value="1"/>
</dbReference>
<dbReference type="InterPro" id="IPR001932">
    <property type="entry name" value="PPM-type_phosphatase-like_dom"/>
</dbReference>
<dbReference type="SMART" id="SM00369">
    <property type="entry name" value="LRR_TYP"/>
    <property type="match status" value="9"/>
</dbReference>
<protein>
    <submittedName>
        <fullName evidence="4">Leucine Rich Repeat family protein</fullName>
    </submittedName>
</protein>
<dbReference type="VEuPathDB" id="TrichDB:TVAGG3_0211410"/>
<dbReference type="Pfam" id="PF13855">
    <property type="entry name" value="LRR_8"/>
    <property type="match status" value="1"/>
</dbReference>
<dbReference type="SMR" id="A2EWQ7"/>
<dbReference type="SMART" id="SM00365">
    <property type="entry name" value="LRR_SD22"/>
    <property type="match status" value="4"/>
</dbReference>
<dbReference type="eggNOG" id="KOG0618">
    <property type="taxonomic scope" value="Eukaryota"/>
</dbReference>
<proteinExistence type="predicted"/>
<dbReference type="InParanoid" id="A2EWQ7"/>
<dbReference type="STRING" id="5722.A2EWQ7"/>
<dbReference type="InterPro" id="IPR050216">
    <property type="entry name" value="LRR_domain-containing"/>
</dbReference>
<dbReference type="FunFam" id="3.80.10.10:FF:002843">
    <property type="entry name" value="Leucine Rich Repeat family protein"/>
    <property type="match status" value="1"/>
</dbReference>
<dbReference type="GO" id="GO:0007165">
    <property type="term" value="P:signal transduction"/>
    <property type="evidence" value="ECO:0000318"/>
    <property type="project" value="GO_Central"/>
</dbReference>
<dbReference type="SUPFAM" id="SSF52058">
    <property type="entry name" value="L domain-like"/>
    <property type="match status" value="2"/>
</dbReference>
<dbReference type="InterPro" id="IPR003591">
    <property type="entry name" value="Leu-rich_rpt_typical-subtyp"/>
</dbReference>
<evidence type="ECO:0000256" key="1">
    <source>
        <dbReference type="ARBA" id="ARBA00022614"/>
    </source>
</evidence>
<evidence type="ECO:0000313" key="5">
    <source>
        <dbReference type="Proteomes" id="UP000001542"/>
    </source>
</evidence>
<dbReference type="InterPro" id="IPR036457">
    <property type="entry name" value="PPM-type-like_dom_sf"/>
</dbReference>
<dbReference type="CDD" id="cd00143">
    <property type="entry name" value="PP2Cc"/>
    <property type="match status" value="1"/>
</dbReference>
<dbReference type="GO" id="GO:0004722">
    <property type="term" value="F:protein serine/threonine phosphatase activity"/>
    <property type="evidence" value="ECO:0000318"/>
    <property type="project" value="GO_Central"/>
</dbReference>
<dbReference type="AlphaFoldDB" id="A2EWQ7"/>
<dbReference type="SUPFAM" id="SSF81606">
    <property type="entry name" value="PP2C-like"/>
    <property type="match status" value="1"/>
</dbReference>
<accession>A2EWQ7</accession>
<dbReference type="FunFam" id="3.80.10.10:FF:001879">
    <property type="entry name" value="Leucine Rich Repeat family protein"/>
    <property type="match status" value="1"/>
</dbReference>
<dbReference type="PANTHER" id="PTHR48051:SF1">
    <property type="entry name" value="RAS SUPPRESSOR PROTEIN 1"/>
    <property type="match status" value="1"/>
</dbReference>
<dbReference type="KEGG" id="tva:4760727"/>
<dbReference type="EMBL" id="DS113521">
    <property type="protein sequence ID" value="EAY02887.1"/>
    <property type="molecule type" value="Genomic_DNA"/>
</dbReference>
<evidence type="ECO:0000259" key="3">
    <source>
        <dbReference type="PROSITE" id="PS51746"/>
    </source>
</evidence>
<dbReference type="InterPro" id="IPR032675">
    <property type="entry name" value="LRR_dom_sf"/>
</dbReference>
<dbReference type="Gene3D" id="3.60.40.10">
    <property type="entry name" value="PPM-type phosphatase domain"/>
    <property type="match status" value="1"/>
</dbReference>
<dbReference type="FunFam" id="3.60.40.10:FF:000035">
    <property type="entry name" value="Leucine rich repeat protein phosphatase 2c domain containing protein"/>
    <property type="match status" value="1"/>
</dbReference>
<keyword evidence="1" id="KW-0433">Leucine-rich repeat</keyword>
<sequence>MGQDESLPAIPPDQVDLALQRKKLTHLPYFLPSDSTVQSIDCSKNKISQFPLSLQNILSINLSDNNLGAIFADKNDLIFDYPNLKTLILTENSIENLPSSLKNIKSLTDLYLDRNKLTEADLDFPNLETLNLLMNFFTEIPKLPESLTSLNLGFNNIRTLSLSLPNLRVLSLSGNEISKIDPSISFPNLVHLDLSFNKIYSIPPITSFAPKLEELLIAFNMLEEFPTHIPLEIRRIDVSHNVISKWEDPICHLVQLTSLDISFNLITEVPELPPNIEIFTPHNNEIRKVYPITAPKLKKVFFSSNKLAKVPDTIESSLDIFSLERNSIENIDCSKISTNIRKLSLTHGFIGEVPPELCTFKVLQFLDLSGNHIVKLPDEIGEILNLQTLLLNENPISSLPQLPNSLVTLACCKCQFHEIPDSVHHLHSLKCLDFSCNRIKSISNLPEVPYINISCNLISSLPTLPVSIVNIHASHNKLRKFILEKDYKLLQEIDISHNRLTQVVLRQLDMLKSLKLAFNPLKIEIDFSKFPMIDCIDVVQTECTFSATSAPPTKMRELVYHDPEWFSRLTSAQFKLFECQKAGYSEQCGIRPSMEDALIIRTDPSPAIYGVVDGHAGFRTSNLAAYLLPMYFAKHDNKSVSGMAEVIRKLNDQLRKLEVKDGATLVVTIVTPTEIGCAHVGDARALVVRKDGTIAQLTSDHKATDRTEFDIVKENRAYLSAGRLMGTLAVSRAIGDFAIDGVMRVPSMTAYTMKKNDFRLVLGCDGIFDVMTNEEVGRIAAEVRDMHLAADTIKNIAFARGSQDNLSVVVVDIEQEE</sequence>
<organism evidence="4 5">
    <name type="scientific">Trichomonas vaginalis (strain ATCC PRA-98 / G3)</name>
    <dbReference type="NCBI Taxonomy" id="412133"/>
    <lineage>
        <taxon>Eukaryota</taxon>
        <taxon>Metamonada</taxon>
        <taxon>Parabasalia</taxon>
        <taxon>Trichomonadida</taxon>
        <taxon>Trichomonadidae</taxon>
        <taxon>Trichomonas</taxon>
    </lineage>
</organism>
<dbReference type="PANTHER" id="PTHR48051">
    <property type="match status" value="1"/>
</dbReference>
<dbReference type="OMA" id="RESDNPM"/>
<dbReference type="OrthoDB" id="676979at2759"/>
<evidence type="ECO:0000256" key="2">
    <source>
        <dbReference type="ARBA" id="ARBA00022737"/>
    </source>
</evidence>
<keyword evidence="2" id="KW-0677">Repeat</keyword>
<dbReference type="SMART" id="SM00364">
    <property type="entry name" value="LRR_BAC"/>
    <property type="match status" value="9"/>
</dbReference>
<dbReference type="InterPro" id="IPR001611">
    <property type="entry name" value="Leu-rich_rpt"/>
</dbReference>
<dbReference type="Proteomes" id="UP000001542">
    <property type="component" value="Unassembled WGS sequence"/>
</dbReference>
<reference evidence="4" key="1">
    <citation type="submission" date="2006-10" db="EMBL/GenBank/DDBJ databases">
        <authorList>
            <person name="Amadeo P."/>
            <person name="Zhao Q."/>
            <person name="Wortman J."/>
            <person name="Fraser-Liggett C."/>
            <person name="Carlton J."/>
        </authorList>
    </citation>
    <scope>NUCLEOTIDE SEQUENCE</scope>
    <source>
        <strain evidence="4">G3</strain>
    </source>
</reference>
<reference evidence="4" key="2">
    <citation type="journal article" date="2007" name="Science">
        <title>Draft genome sequence of the sexually transmitted pathogen Trichomonas vaginalis.</title>
        <authorList>
            <person name="Carlton J.M."/>
            <person name="Hirt R.P."/>
            <person name="Silva J.C."/>
            <person name="Delcher A.L."/>
            <person name="Schatz M."/>
            <person name="Zhao Q."/>
            <person name="Wortman J.R."/>
            <person name="Bidwell S.L."/>
            <person name="Alsmark U.C.M."/>
            <person name="Besteiro S."/>
            <person name="Sicheritz-Ponten T."/>
            <person name="Noel C.J."/>
            <person name="Dacks J.B."/>
            <person name="Foster P.G."/>
            <person name="Simillion C."/>
            <person name="Van de Peer Y."/>
            <person name="Miranda-Saavedra D."/>
            <person name="Barton G.J."/>
            <person name="Westrop G.D."/>
            <person name="Mueller S."/>
            <person name="Dessi D."/>
            <person name="Fiori P.L."/>
            <person name="Ren Q."/>
            <person name="Paulsen I."/>
            <person name="Zhang H."/>
            <person name="Bastida-Corcuera F.D."/>
            <person name="Simoes-Barbosa A."/>
            <person name="Brown M.T."/>
            <person name="Hayes R.D."/>
            <person name="Mukherjee M."/>
            <person name="Okumura C.Y."/>
            <person name="Schneider R."/>
            <person name="Smith A.J."/>
            <person name="Vanacova S."/>
            <person name="Villalvazo M."/>
            <person name="Haas B.J."/>
            <person name="Pertea M."/>
            <person name="Feldblyum T.V."/>
            <person name="Utterback T.R."/>
            <person name="Shu C.L."/>
            <person name="Osoegawa K."/>
            <person name="de Jong P.J."/>
            <person name="Hrdy I."/>
            <person name="Horvathova L."/>
            <person name="Zubacova Z."/>
            <person name="Dolezal P."/>
            <person name="Malik S.B."/>
            <person name="Logsdon J.M. Jr."/>
            <person name="Henze K."/>
            <person name="Gupta A."/>
            <person name="Wang C.C."/>
            <person name="Dunne R.L."/>
            <person name="Upcroft J.A."/>
            <person name="Upcroft P."/>
            <person name="White O."/>
            <person name="Salzberg S.L."/>
            <person name="Tang P."/>
            <person name="Chiu C.-H."/>
            <person name="Lee Y.-S."/>
            <person name="Embley T.M."/>
            <person name="Coombs G.H."/>
            <person name="Mottram J.C."/>
            <person name="Tachezy J."/>
            <person name="Fraser-Liggett C.M."/>
            <person name="Johnson P.J."/>
        </authorList>
    </citation>
    <scope>NUCLEOTIDE SEQUENCE [LARGE SCALE GENOMIC DNA]</scope>
    <source>
        <strain evidence="4">G3</strain>
    </source>
</reference>
<dbReference type="RefSeq" id="XP_001315110.1">
    <property type="nucleotide sequence ID" value="XM_001315075.1"/>
</dbReference>
<name>A2EWQ7_TRIV3</name>
<dbReference type="PROSITE" id="PS51746">
    <property type="entry name" value="PPM_2"/>
    <property type="match status" value="1"/>
</dbReference>
<dbReference type="PROSITE" id="PS51450">
    <property type="entry name" value="LRR"/>
    <property type="match status" value="7"/>
</dbReference>
<dbReference type="SMART" id="SM00332">
    <property type="entry name" value="PP2Cc"/>
    <property type="match status" value="1"/>
</dbReference>
<dbReference type="Gene3D" id="3.80.10.10">
    <property type="entry name" value="Ribonuclease Inhibitor"/>
    <property type="match status" value="4"/>
</dbReference>
<evidence type="ECO:0000313" key="4">
    <source>
        <dbReference type="EMBL" id="EAY02887.1"/>
    </source>
</evidence>
<dbReference type="VEuPathDB" id="TrichDB:TVAG_168890"/>
<feature type="domain" description="PPM-type phosphatase" evidence="3">
    <location>
        <begin position="581"/>
        <end position="813"/>
    </location>
</feature>
<dbReference type="Pfam" id="PF00560">
    <property type="entry name" value="LRR_1"/>
    <property type="match status" value="1"/>
</dbReference>
<dbReference type="FunFam" id="3.80.10.10:FF:001882">
    <property type="entry name" value="Leucine Rich Repeat family protein"/>
    <property type="match status" value="1"/>
</dbReference>
<dbReference type="FunCoup" id="A2EWQ7">
    <property type="interactions" value="165"/>
</dbReference>
<gene>
    <name evidence="4" type="ORF">TVAG_168890</name>
</gene>